<protein>
    <submittedName>
        <fullName evidence="1">Uncharacterized protein</fullName>
    </submittedName>
</protein>
<proteinExistence type="predicted"/>
<dbReference type="EMBL" id="VCAU01000170">
    <property type="protein sequence ID" value="KAF9883319.1"/>
    <property type="molecule type" value="Genomic_DNA"/>
</dbReference>
<dbReference type="Proteomes" id="UP001194746">
    <property type="component" value="Unassembled WGS sequence"/>
</dbReference>
<gene>
    <name evidence="1" type="ORF">FE257_003737</name>
</gene>
<comment type="caution">
    <text evidence="1">The sequence shown here is derived from an EMBL/GenBank/DDBJ whole genome shotgun (WGS) entry which is preliminary data.</text>
</comment>
<accession>A0AAD4GMP9</accession>
<sequence length="318" mass="35454">MQLIVEQGTDAKDISLPLYIQSQPSKGWLWWMPNIWPSQAAETTIPDPISIPDYITAISSMLATLKSSVLDQLDPPLKYNQVAVSMPDVPGLNRHYPDLFKLSCHLAGLDMFVILIASNQALLYNGVKDWNGPGNEPPPHINFFYLRNMLTISYNPASLAITLHPRDVDGWVSWDPMVNHSTLLGADSVHEITGYWDEVRKLLAEMIGDAPVDYIQLIGSHALHRGLVQVLQDVIASRDNINPAVLDRYIQGNASEQDKEDALFASANHAAIHGRYGMLTGFATCLISPNCPVDDDKQFEEEDWWSILGILNPDFLIP</sequence>
<dbReference type="AlphaFoldDB" id="A0AAD4GMP9"/>
<keyword evidence="2" id="KW-1185">Reference proteome</keyword>
<evidence type="ECO:0000313" key="2">
    <source>
        <dbReference type="Proteomes" id="UP001194746"/>
    </source>
</evidence>
<evidence type="ECO:0000313" key="1">
    <source>
        <dbReference type="EMBL" id="KAF9883319.1"/>
    </source>
</evidence>
<name>A0AAD4GMP9_ASPNN</name>
<reference evidence="1" key="1">
    <citation type="journal article" date="2019" name="Beilstein J. Org. Chem.">
        <title>Nanangenines: drimane sesquiterpenoids as the dominant metabolite cohort of a novel Australian fungus, Aspergillus nanangensis.</title>
        <authorList>
            <person name="Lacey H.J."/>
            <person name="Gilchrist C.L.M."/>
            <person name="Crombie A."/>
            <person name="Kalaitzis J.A."/>
            <person name="Vuong D."/>
            <person name="Rutledge P.J."/>
            <person name="Turner P."/>
            <person name="Pitt J.I."/>
            <person name="Lacey E."/>
            <person name="Chooi Y.H."/>
            <person name="Piggott A.M."/>
        </authorList>
    </citation>
    <scope>NUCLEOTIDE SEQUENCE</scope>
    <source>
        <strain evidence="1">MST-FP2251</strain>
    </source>
</reference>
<organism evidence="1 2">
    <name type="scientific">Aspergillus nanangensis</name>
    <dbReference type="NCBI Taxonomy" id="2582783"/>
    <lineage>
        <taxon>Eukaryota</taxon>
        <taxon>Fungi</taxon>
        <taxon>Dikarya</taxon>
        <taxon>Ascomycota</taxon>
        <taxon>Pezizomycotina</taxon>
        <taxon>Eurotiomycetes</taxon>
        <taxon>Eurotiomycetidae</taxon>
        <taxon>Eurotiales</taxon>
        <taxon>Aspergillaceae</taxon>
        <taxon>Aspergillus</taxon>
        <taxon>Aspergillus subgen. Circumdati</taxon>
    </lineage>
</organism>
<reference evidence="1" key="2">
    <citation type="submission" date="2020-02" db="EMBL/GenBank/DDBJ databases">
        <authorList>
            <person name="Gilchrist C.L.M."/>
            <person name="Chooi Y.-H."/>
        </authorList>
    </citation>
    <scope>NUCLEOTIDE SEQUENCE</scope>
    <source>
        <strain evidence="1">MST-FP2251</strain>
    </source>
</reference>